<dbReference type="PANTHER" id="PTHR33909">
    <property type="entry name" value="SEC TRANSLOCON ACCESSORY COMPLEX SUBUNIT YAJC"/>
    <property type="match status" value="1"/>
</dbReference>
<feature type="compositionally biased region" description="Basic and acidic residues" evidence="10">
    <location>
        <begin position="110"/>
        <end position="121"/>
    </location>
</feature>
<dbReference type="GO" id="GO:0005886">
    <property type="term" value="C:plasma membrane"/>
    <property type="evidence" value="ECO:0007669"/>
    <property type="project" value="UniProtKB-SubCell"/>
</dbReference>
<dbReference type="AlphaFoldDB" id="A0A0F6WQU7"/>
<organism evidence="11 12">
    <name type="scientific">[Brevibacterium] flavum</name>
    <dbReference type="NCBI Taxonomy" id="92706"/>
    <lineage>
        <taxon>Bacteria</taxon>
        <taxon>Bacillati</taxon>
        <taxon>Actinomycetota</taxon>
        <taxon>Actinomycetes</taxon>
        <taxon>Mycobacteriales</taxon>
        <taxon>Corynebacteriaceae</taxon>
        <taxon>Corynebacterium</taxon>
    </lineage>
</organism>
<dbReference type="NCBIfam" id="TIGR00739">
    <property type="entry name" value="yajC"/>
    <property type="match status" value="1"/>
</dbReference>
<dbReference type="RefSeq" id="WP_003855900.1">
    <property type="nucleotide sequence ID" value="NZ_CP011309.1"/>
</dbReference>
<feature type="region of interest" description="Disordered" evidence="10">
    <location>
        <begin position="91"/>
        <end position="121"/>
    </location>
</feature>
<dbReference type="Proteomes" id="UP000034037">
    <property type="component" value="Chromosome"/>
</dbReference>
<dbReference type="GO" id="GO:0015031">
    <property type="term" value="P:protein transport"/>
    <property type="evidence" value="ECO:0007669"/>
    <property type="project" value="UniProtKB-KW"/>
</dbReference>
<sequence>MDILFLIVLLAIFIVPTFLMSRRQRARMTEIQKLQDSVVPGDRIVTTAGQHATVISTTAETVDLEIAPGMISTFEKLAIVRVLSKANEPQVLDEPTLFDQPEDDQPNDGFDGRTDGHPENR</sequence>
<evidence type="ECO:0000256" key="6">
    <source>
        <dbReference type="ARBA" id="ARBA00022927"/>
    </source>
</evidence>
<evidence type="ECO:0000256" key="8">
    <source>
        <dbReference type="ARBA" id="ARBA00023010"/>
    </source>
</evidence>
<evidence type="ECO:0000256" key="9">
    <source>
        <dbReference type="ARBA" id="ARBA00023136"/>
    </source>
</evidence>
<protein>
    <submittedName>
        <fullName evidence="11">Preprotein translocase subunit YajC</fullName>
    </submittedName>
</protein>
<keyword evidence="8" id="KW-0811">Translocation</keyword>
<accession>A0A0F6WQU7</accession>
<evidence type="ECO:0000256" key="3">
    <source>
        <dbReference type="ARBA" id="ARBA00022448"/>
    </source>
</evidence>
<dbReference type="PATRIC" id="fig|92706.3.peg.1817"/>
<evidence type="ECO:0000256" key="2">
    <source>
        <dbReference type="ARBA" id="ARBA00006742"/>
    </source>
</evidence>
<keyword evidence="4" id="KW-1003">Cell membrane</keyword>
<dbReference type="SMART" id="SM01323">
    <property type="entry name" value="YajC"/>
    <property type="match status" value="1"/>
</dbReference>
<gene>
    <name evidence="11" type="ORF">YH66_08695</name>
</gene>
<reference evidence="11 12" key="1">
    <citation type="submission" date="2015-04" db="EMBL/GenBank/DDBJ databases">
        <title>Complete Genome Sequence of Brevibacterium flavum ATCC 15168.</title>
        <authorList>
            <person name="Ahn J."/>
            <person name="Park G."/>
            <person name="Jeon W."/>
            <person name="Jang Y."/>
            <person name="Jang M."/>
            <person name="Lee H."/>
            <person name="Lee H."/>
        </authorList>
    </citation>
    <scope>NUCLEOTIDE SEQUENCE [LARGE SCALE GENOMIC DNA]</scope>
    <source>
        <strain evidence="11 12">ATCC 15168</strain>
    </source>
</reference>
<dbReference type="HOGENOM" id="CLU_116157_4_4_11"/>
<keyword evidence="6" id="KW-0653">Protein transport</keyword>
<evidence type="ECO:0000256" key="10">
    <source>
        <dbReference type="SAM" id="MobiDB-lite"/>
    </source>
</evidence>
<comment type="subcellular location">
    <subcellularLocation>
        <location evidence="1">Cell membrane</location>
        <topology evidence="1">Single-pass membrane protein</topology>
    </subcellularLocation>
</comment>
<evidence type="ECO:0000256" key="7">
    <source>
        <dbReference type="ARBA" id="ARBA00022989"/>
    </source>
</evidence>
<evidence type="ECO:0000256" key="4">
    <source>
        <dbReference type="ARBA" id="ARBA00022475"/>
    </source>
</evidence>
<evidence type="ECO:0000256" key="1">
    <source>
        <dbReference type="ARBA" id="ARBA00004162"/>
    </source>
</evidence>
<keyword evidence="12" id="KW-1185">Reference proteome</keyword>
<keyword evidence="3" id="KW-0813">Transport</keyword>
<evidence type="ECO:0000313" key="12">
    <source>
        <dbReference type="Proteomes" id="UP000034037"/>
    </source>
</evidence>
<evidence type="ECO:0000313" key="11">
    <source>
        <dbReference type="EMBL" id="AKF27623.1"/>
    </source>
</evidence>
<proteinExistence type="inferred from homology"/>
<dbReference type="PANTHER" id="PTHR33909:SF1">
    <property type="entry name" value="SEC TRANSLOCON ACCESSORY COMPLEX SUBUNIT YAJC"/>
    <property type="match status" value="1"/>
</dbReference>
<name>A0A0F6WQU7_9CORY</name>
<keyword evidence="9" id="KW-0472">Membrane</keyword>
<comment type="similarity">
    <text evidence="2">Belongs to the YajC family.</text>
</comment>
<dbReference type="EMBL" id="CP011309">
    <property type="protein sequence ID" value="AKF27623.1"/>
    <property type="molecule type" value="Genomic_DNA"/>
</dbReference>
<keyword evidence="5" id="KW-0812">Transmembrane</keyword>
<dbReference type="InterPro" id="IPR003849">
    <property type="entry name" value="Preprotein_translocase_YajC"/>
</dbReference>
<keyword evidence="7" id="KW-1133">Transmembrane helix</keyword>
<evidence type="ECO:0000256" key="5">
    <source>
        <dbReference type="ARBA" id="ARBA00022692"/>
    </source>
</evidence>
<dbReference type="Pfam" id="PF02699">
    <property type="entry name" value="YajC"/>
    <property type="match status" value="1"/>
</dbReference>